<proteinExistence type="predicted"/>
<feature type="region of interest" description="Disordered" evidence="1">
    <location>
        <begin position="256"/>
        <end position="281"/>
    </location>
</feature>
<evidence type="ECO:0000313" key="2">
    <source>
        <dbReference type="EMBL" id="RPB10372.1"/>
    </source>
</evidence>
<keyword evidence="3" id="KW-1185">Reference proteome</keyword>
<gene>
    <name evidence="2" type="ORF">P167DRAFT_547214</name>
</gene>
<dbReference type="InParanoid" id="A0A3N4KM29"/>
<dbReference type="Proteomes" id="UP000277580">
    <property type="component" value="Unassembled WGS sequence"/>
</dbReference>
<name>A0A3N4KM29_9PEZI</name>
<evidence type="ECO:0000256" key="1">
    <source>
        <dbReference type="SAM" id="MobiDB-lite"/>
    </source>
</evidence>
<organism evidence="2 3">
    <name type="scientific">Morchella conica CCBAS932</name>
    <dbReference type="NCBI Taxonomy" id="1392247"/>
    <lineage>
        <taxon>Eukaryota</taxon>
        <taxon>Fungi</taxon>
        <taxon>Dikarya</taxon>
        <taxon>Ascomycota</taxon>
        <taxon>Pezizomycotina</taxon>
        <taxon>Pezizomycetes</taxon>
        <taxon>Pezizales</taxon>
        <taxon>Morchellaceae</taxon>
        <taxon>Morchella</taxon>
    </lineage>
</organism>
<feature type="compositionally biased region" description="Acidic residues" evidence="1">
    <location>
        <begin position="76"/>
        <end position="96"/>
    </location>
</feature>
<feature type="region of interest" description="Disordered" evidence="1">
    <location>
        <begin position="76"/>
        <end position="98"/>
    </location>
</feature>
<protein>
    <submittedName>
        <fullName evidence="2">Uncharacterized protein</fullName>
    </submittedName>
</protein>
<accession>A0A3N4KM29</accession>
<dbReference type="AlphaFoldDB" id="A0A3N4KM29"/>
<reference evidence="2 3" key="1">
    <citation type="journal article" date="2018" name="Nat. Ecol. Evol.">
        <title>Pezizomycetes genomes reveal the molecular basis of ectomycorrhizal truffle lifestyle.</title>
        <authorList>
            <person name="Murat C."/>
            <person name="Payen T."/>
            <person name="Noel B."/>
            <person name="Kuo A."/>
            <person name="Morin E."/>
            <person name="Chen J."/>
            <person name="Kohler A."/>
            <person name="Krizsan K."/>
            <person name="Balestrini R."/>
            <person name="Da Silva C."/>
            <person name="Montanini B."/>
            <person name="Hainaut M."/>
            <person name="Levati E."/>
            <person name="Barry K.W."/>
            <person name="Belfiori B."/>
            <person name="Cichocki N."/>
            <person name="Clum A."/>
            <person name="Dockter R.B."/>
            <person name="Fauchery L."/>
            <person name="Guy J."/>
            <person name="Iotti M."/>
            <person name="Le Tacon F."/>
            <person name="Lindquist E.A."/>
            <person name="Lipzen A."/>
            <person name="Malagnac F."/>
            <person name="Mello A."/>
            <person name="Molinier V."/>
            <person name="Miyauchi S."/>
            <person name="Poulain J."/>
            <person name="Riccioni C."/>
            <person name="Rubini A."/>
            <person name="Sitrit Y."/>
            <person name="Splivallo R."/>
            <person name="Traeger S."/>
            <person name="Wang M."/>
            <person name="Zifcakova L."/>
            <person name="Wipf D."/>
            <person name="Zambonelli A."/>
            <person name="Paolocci F."/>
            <person name="Nowrousian M."/>
            <person name="Ottonello S."/>
            <person name="Baldrian P."/>
            <person name="Spatafora J.W."/>
            <person name="Henrissat B."/>
            <person name="Nagy L.G."/>
            <person name="Aury J.M."/>
            <person name="Wincker P."/>
            <person name="Grigoriev I.V."/>
            <person name="Bonfante P."/>
            <person name="Martin F.M."/>
        </authorList>
    </citation>
    <scope>NUCLEOTIDE SEQUENCE [LARGE SCALE GENOMIC DNA]</scope>
    <source>
        <strain evidence="2 3">CCBAS932</strain>
    </source>
</reference>
<sequence length="281" mass="31585">MPILPTGAYVIYNEVSEMVLHAEYDAVDPDDSITLKVRDENRADLVGGALPGTWSWNMNYSLLAESIGAKQEMWCLDDDGEDDDGEDDDGEDDDGEPGVQIKLYQTDFGGGSSYVELHLAVEFTSYTTRLDIHQARCESKLEVPSAKNQVSSRLVRNWECSLQQDSKTNISEFTAPTCRDSEVKQQIKTSNVSREHIVSKPSLPAVRLLIIFSVRASMRFFVVTPEVRKSLNYNFLSYLSSKLEVEFNQRRRFDVGRTTGTPRATNPAAVGKPTPQRQRCM</sequence>
<dbReference type="EMBL" id="ML119143">
    <property type="protein sequence ID" value="RPB10372.1"/>
    <property type="molecule type" value="Genomic_DNA"/>
</dbReference>
<evidence type="ECO:0000313" key="3">
    <source>
        <dbReference type="Proteomes" id="UP000277580"/>
    </source>
</evidence>